<evidence type="ECO:0000256" key="3">
    <source>
        <dbReference type="ARBA" id="ARBA00022692"/>
    </source>
</evidence>
<gene>
    <name evidence="9" type="ORF">UFOPK2334_00487</name>
    <name evidence="8" type="ORF">UFOPK4179_00493</name>
    <name evidence="10" type="ORF">UFOPK4293_00859</name>
</gene>
<evidence type="ECO:0000259" key="7">
    <source>
        <dbReference type="Pfam" id="PF09335"/>
    </source>
</evidence>
<dbReference type="InterPro" id="IPR032818">
    <property type="entry name" value="DedA-like"/>
</dbReference>
<dbReference type="InterPro" id="IPR032816">
    <property type="entry name" value="VTT_dom"/>
</dbReference>
<feature type="transmembrane region" description="Helical" evidence="6">
    <location>
        <begin position="176"/>
        <end position="194"/>
    </location>
</feature>
<sequence length="210" mass="23396">MFSFLDTFFNWLEHYSGSPWFYVAIFSIALLDSVLPIVPSESLVIIGGVSAGLHQLHWSLVIIAAAAGAFAGDNISYQIGNQFSDSIRKRYERSAKGQRRLRWAHEQIQLRGGELLITARFIPGGRTLLTLSCGITDQDRRWFVKWIAIATPIWAMYGTLLGFIGGRSFQDNHTKAFLVAFSIAIGATITLELVRHFRHRSGSPATPPNS</sequence>
<dbReference type="EMBL" id="CAETWZ010000032">
    <property type="protein sequence ID" value="CAB4367705.1"/>
    <property type="molecule type" value="Genomic_DNA"/>
</dbReference>
<comment type="subcellular location">
    <subcellularLocation>
        <location evidence="1">Cell membrane</location>
        <topology evidence="1">Multi-pass membrane protein</topology>
    </subcellularLocation>
</comment>
<dbReference type="PANTHER" id="PTHR30353">
    <property type="entry name" value="INNER MEMBRANE PROTEIN DEDA-RELATED"/>
    <property type="match status" value="1"/>
</dbReference>
<evidence type="ECO:0000256" key="1">
    <source>
        <dbReference type="ARBA" id="ARBA00004651"/>
    </source>
</evidence>
<evidence type="ECO:0000256" key="2">
    <source>
        <dbReference type="ARBA" id="ARBA00022475"/>
    </source>
</evidence>
<evidence type="ECO:0000313" key="10">
    <source>
        <dbReference type="EMBL" id="CAB5049836.1"/>
    </source>
</evidence>
<protein>
    <submittedName>
        <fullName evidence="8">Unannotated protein</fullName>
    </submittedName>
</protein>
<reference evidence="8" key="1">
    <citation type="submission" date="2020-05" db="EMBL/GenBank/DDBJ databases">
        <authorList>
            <person name="Chiriac C."/>
            <person name="Salcher M."/>
            <person name="Ghai R."/>
            <person name="Kavagutti S V."/>
        </authorList>
    </citation>
    <scope>NUCLEOTIDE SEQUENCE</scope>
</reference>
<dbReference type="GO" id="GO:0005886">
    <property type="term" value="C:plasma membrane"/>
    <property type="evidence" value="ECO:0007669"/>
    <property type="project" value="UniProtKB-SubCell"/>
</dbReference>
<evidence type="ECO:0000256" key="5">
    <source>
        <dbReference type="ARBA" id="ARBA00023136"/>
    </source>
</evidence>
<dbReference type="Pfam" id="PF09335">
    <property type="entry name" value="VTT_dom"/>
    <property type="match status" value="1"/>
</dbReference>
<feature type="transmembrane region" description="Helical" evidence="6">
    <location>
        <begin position="20"/>
        <end position="38"/>
    </location>
</feature>
<feature type="domain" description="VTT" evidence="7">
    <location>
        <begin position="38"/>
        <end position="162"/>
    </location>
</feature>
<keyword evidence="5 6" id="KW-0472">Membrane</keyword>
<accession>A0A6J6AFR7</accession>
<dbReference type="AlphaFoldDB" id="A0A6J6AFR7"/>
<organism evidence="8">
    <name type="scientific">freshwater metagenome</name>
    <dbReference type="NCBI Taxonomy" id="449393"/>
    <lineage>
        <taxon>unclassified sequences</taxon>
        <taxon>metagenomes</taxon>
        <taxon>ecological metagenomes</taxon>
    </lineage>
</organism>
<dbReference type="PANTHER" id="PTHR30353:SF15">
    <property type="entry name" value="INNER MEMBRANE PROTEIN YABI"/>
    <property type="match status" value="1"/>
</dbReference>
<evidence type="ECO:0000256" key="4">
    <source>
        <dbReference type="ARBA" id="ARBA00022989"/>
    </source>
</evidence>
<proteinExistence type="predicted"/>
<evidence type="ECO:0000313" key="8">
    <source>
        <dbReference type="EMBL" id="CAB4367705.1"/>
    </source>
</evidence>
<evidence type="ECO:0000313" key="9">
    <source>
        <dbReference type="EMBL" id="CAB4670346.1"/>
    </source>
</evidence>
<evidence type="ECO:0000256" key="6">
    <source>
        <dbReference type="SAM" id="Phobius"/>
    </source>
</evidence>
<dbReference type="EMBL" id="CAEZXA010000027">
    <property type="protein sequence ID" value="CAB4670346.1"/>
    <property type="molecule type" value="Genomic_DNA"/>
</dbReference>
<feature type="transmembrane region" description="Helical" evidence="6">
    <location>
        <begin position="142"/>
        <end position="164"/>
    </location>
</feature>
<keyword evidence="4 6" id="KW-1133">Transmembrane helix</keyword>
<keyword evidence="3 6" id="KW-0812">Transmembrane</keyword>
<name>A0A6J6AFR7_9ZZZZ</name>
<keyword evidence="2" id="KW-1003">Cell membrane</keyword>
<dbReference type="EMBL" id="CAFBQH010000045">
    <property type="protein sequence ID" value="CAB5049836.1"/>
    <property type="molecule type" value="Genomic_DNA"/>
</dbReference>